<dbReference type="Proteomes" id="UP000007266">
    <property type="component" value="Linkage group 4"/>
</dbReference>
<dbReference type="HOGENOM" id="CLU_1103996_0_0_1"/>
<protein>
    <submittedName>
        <fullName evidence="2">Uncharacterized protein</fullName>
    </submittedName>
</protein>
<dbReference type="EMBL" id="KQ971338">
    <property type="protein sequence ID" value="EFA01983.1"/>
    <property type="molecule type" value="Genomic_DNA"/>
</dbReference>
<evidence type="ECO:0000256" key="1">
    <source>
        <dbReference type="SAM" id="MobiDB-lite"/>
    </source>
</evidence>
<keyword evidence="3" id="KW-1185">Reference proteome</keyword>
<evidence type="ECO:0000313" key="2">
    <source>
        <dbReference type="EMBL" id="EFA01983.1"/>
    </source>
</evidence>
<proteinExistence type="predicted"/>
<evidence type="ECO:0000313" key="3">
    <source>
        <dbReference type="Proteomes" id="UP000007266"/>
    </source>
</evidence>
<dbReference type="AlphaFoldDB" id="D2A2Y4"/>
<feature type="region of interest" description="Disordered" evidence="1">
    <location>
        <begin position="1"/>
        <end position="20"/>
    </location>
</feature>
<reference evidence="2 3" key="1">
    <citation type="journal article" date="2008" name="Nature">
        <title>The genome of the model beetle and pest Tribolium castaneum.</title>
        <authorList>
            <consortium name="Tribolium Genome Sequencing Consortium"/>
            <person name="Richards S."/>
            <person name="Gibbs R.A."/>
            <person name="Weinstock G.M."/>
            <person name="Brown S.J."/>
            <person name="Denell R."/>
            <person name="Beeman R.W."/>
            <person name="Gibbs R."/>
            <person name="Beeman R.W."/>
            <person name="Brown S.J."/>
            <person name="Bucher G."/>
            <person name="Friedrich M."/>
            <person name="Grimmelikhuijzen C.J."/>
            <person name="Klingler M."/>
            <person name="Lorenzen M."/>
            <person name="Richards S."/>
            <person name="Roth S."/>
            <person name="Schroder R."/>
            <person name="Tautz D."/>
            <person name="Zdobnov E.M."/>
            <person name="Muzny D."/>
            <person name="Gibbs R.A."/>
            <person name="Weinstock G.M."/>
            <person name="Attaway T."/>
            <person name="Bell S."/>
            <person name="Buhay C.J."/>
            <person name="Chandrabose M.N."/>
            <person name="Chavez D."/>
            <person name="Clerk-Blankenburg K.P."/>
            <person name="Cree A."/>
            <person name="Dao M."/>
            <person name="Davis C."/>
            <person name="Chacko J."/>
            <person name="Dinh H."/>
            <person name="Dugan-Rocha S."/>
            <person name="Fowler G."/>
            <person name="Garner T.T."/>
            <person name="Garnes J."/>
            <person name="Gnirke A."/>
            <person name="Hawes A."/>
            <person name="Hernandez J."/>
            <person name="Hines S."/>
            <person name="Holder M."/>
            <person name="Hume J."/>
            <person name="Jhangiani S.N."/>
            <person name="Joshi V."/>
            <person name="Khan Z.M."/>
            <person name="Jackson L."/>
            <person name="Kovar C."/>
            <person name="Kowis A."/>
            <person name="Lee S."/>
            <person name="Lewis L.R."/>
            <person name="Margolis J."/>
            <person name="Morgan M."/>
            <person name="Nazareth L.V."/>
            <person name="Nguyen N."/>
            <person name="Okwuonu G."/>
            <person name="Parker D."/>
            <person name="Richards S."/>
            <person name="Ruiz S.J."/>
            <person name="Santibanez J."/>
            <person name="Savard J."/>
            <person name="Scherer S.E."/>
            <person name="Schneider B."/>
            <person name="Sodergren E."/>
            <person name="Tautz D."/>
            <person name="Vattahil S."/>
            <person name="Villasana D."/>
            <person name="White C.S."/>
            <person name="Wright R."/>
            <person name="Park Y."/>
            <person name="Beeman R.W."/>
            <person name="Lord J."/>
            <person name="Oppert B."/>
            <person name="Lorenzen M."/>
            <person name="Brown S."/>
            <person name="Wang L."/>
            <person name="Savard J."/>
            <person name="Tautz D."/>
            <person name="Richards S."/>
            <person name="Weinstock G."/>
            <person name="Gibbs R.A."/>
            <person name="Liu Y."/>
            <person name="Worley K."/>
            <person name="Weinstock G."/>
            <person name="Elsik C.G."/>
            <person name="Reese J.T."/>
            <person name="Elhaik E."/>
            <person name="Landan G."/>
            <person name="Graur D."/>
            <person name="Arensburger P."/>
            <person name="Atkinson P."/>
            <person name="Beeman R.W."/>
            <person name="Beidler J."/>
            <person name="Brown S.J."/>
            <person name="Demuth J.P."/>
            <person name="Drury D.W."/>
            <person name="Du Y.Z."/>
            <person name="Fujiwara H."/>
            <person name="Lorenzen M."/>
            <person name="Maselli V."/>
            <person name="Osanai M."/>
            <person name="Park Y."/>
            <person name="Robertson H.M."/>
            <person name="Tu Z."/>
            <person name="Wang J.J."/>
            <person name="Wang S."/>
            <person name="Richards S."/>
            <person name="Song H."/>
            <person name="Zhang L."/>
            <person name="Sodergren E."/>
            <person name="Werner D."/>
            <person name="Stanke M."/>
            <person name="Morgenstern B."/>
            <person name="Solovyev V."/>
            <person name="Kosarev P."/>
            <person name="Brown G."/>
            <person name="Chen H.C."/>
            <person name="Ermolaeva O."/>
            <person name="Hlavina W."/>
            <person name="Kapustin Y."/>
            <person name="Kiryutin B."/>
            <person name="Kitts P."/>
            <person name="Maglott D."/>
            <person name="Pruitt K."/>
            <person name="Sapojnikov V."/>
            <person name="Souvorov A."/>
            <person name="Mackey A.J."/>
            <person name="Waterhouse R.M."/>
            <person name="Wyder S."/>
            <person name="Zdobnov E.M."/>
            <person name="Zdobnov E.M."/>
            <person name="Wyder S."/>
            <person name="Kriventseva E.V."/>
            <person name="Kadowaki T."/>
            <person name="Bork P."/>
            <person name="Aranda M."/>
            <person name="Bao R."/>
            <person name="Beermann A."/>
            <person name="Berns N."/>
            <person name="Bolognesi R."/>
            <person name="Bonneton F."/>
            <person name="Bopp D."/>
            <person name="Brown S.J."/>
            <person name="Bucher G."/>
            <person name="Butts T."/>
            <person name="Chaumot A."/>
            <person name="Denell R.E."/>
            <person name="Ferrier D.E."/>
            <person name="Friedrich M."/>
            <person name="Gordon C.M."/>
            <person name="Jindra M."/>
            <person name="Klingler M."/>
            <person name="Lan Q."/>
            <person name="Lattorff H.M."/>
            <person name="Laudet V."/>
            <person name="von Levetsow C."/>
            <person name="Liu Z."/>
            <person name="Lutz R."/>
            <person name="Lynch J.A."/>
            <person name="da Fonseca R.N."/>
            <person name="Posnien N."/>
            <person name="Reuter R."/>
            <person name="Roth S."/>
            <person name="Savard J."/>
            <person name="Schinko J.B."/>
            <person name="Schmitt C."/>
            <person name="Schoppmeier M."/>
            <person name="Schroder R."/>
            <person name="Shippy T.D."/>
            <person name="Simonnet F."/>
            <person name="Marques-Souza H."/>
            <person name="Tautz D."/>
            <person name="Tomoyasu Y."/>
            <person name="Trauner J."/>
            <person name="Van der Zee M."/>
            <person name="Vervoort M."/>
            <person name="Wittkopp N."/>
            <person name="Wimmer E.A."/>
            <person name="Yang X."/>
            <person name="Jones A.K."/>
            <person name="Sattelle D.B."/>
            <person name="Ebert P.R."/>
            <person name="Nelson D."/>
            <person name="Scott J.G."/>
            <person name="Beeman R.W."/>
            <person name="Muthukrishnan S."/>
            <person name="Kramer K.J."/>
            <person name="Arakane Y."/>
            <person name="Beeman R.W."/>
            <person name="Zhu Q."/>
            <person name="Hogenkamp D."/>
            <person name="Dixit R."/>
            <person name="Oppert B."/>
            <person name="Jiang H."/>
            <person name="Zou Z."/>
            <person name="Marshall J."/>
            <person name="Elpidina E."/>
            <person name="Vinokurov K."/>
            <person name="Oppert C."/>
            <person name="Zou Z."/>
            <person name="Evans J."/>
            <person name="Lu Z."/>
            <person name="Zhao P."/>
            <person name="Sumathipala N."/>
            <person name="Altincicek B."/>
            <person name="Vilcinskas A."/>
            <person name="Williams M."/>
            <person name="Hultmark D."/>
            <person name="Hetru C."/>
            <person name="Jiang H."/>
            <person name="Grimmelikhuijzen C.J."/>
            <person name="Hauser F."/>
            <person name="Cazzamali G."/>
            <person name="Williamson M."/>
            <person name="Park Y."/>
            <person name="Li B."/>
            <person name="Tanaka Y."/>
            <person name="Predel R."/>
            <person name="Neupert S."/>
            <person name="Schachtner J."/>
            <person name="Verleyen P."/>
            <person name="Raible F."/>
            <person name="Bork P."/>
            <person name="Friedrich M."/>
            <person name="Walden K.K."/>
            <person name="Robertson H.M."/>
            <person name="Angeli S."/>
            <person name="Foret S."/>
            <person name="Bucher G."/>
            <person name="Schuetz S."/>
            <person name="Maleszka R."/>
            <person name="Wimmer E.A."/>
            <person name="Beeman R.W."/>
            <person name="Lorenzen M."/>
            <person name="Tomoyasu Y."/>
            <person name="Miller S.C."/>
            <person name="Grossmann D."/>
            <person name="Bucher G."/>
        </authorList>
    </citation>
    <scope>NUCLEOTIDE SEQUENCE [LARGE SCALE GENOMIC DNA]</scope>
    <source>
        <strain evidence="2 3">Georgia GA2</strain>
    </source>
</reference>
<name>D2A2Y4_TRICA</name>
<dbReference type="InParanoid" id="D2A2Y4"/>
<gene>
    <name evidence="2" type="primary">GLEAN_07604</name>
    <name evidence="2" type="ORF">TcasGA2_TC007604</name>
</gene>
<reference evidence="2 3" key="2">
    <citation type="journal article" date="2010" name="Nucleic Acids Res.">
        <title>BeetleBase in 2010: revisions to provide comprehensive genomic information for Tribolium castaneum.</title>
        <authorList>
            <person name="Kim H.S."/>
            <person name="Murphy T."/>
            <person name="Xia J."/>
            <person name="Caragea D."/>
            <person name="Park Y."/>
            <person name="Beeman R.W."/>
            <person name="Lorenzen M.D."/>
            <person name="Butcher S."/>
            <person name="Manak J.R."/>
            <person name="Brown S.J."/>
        </authorList>
    </citation>
    <scope>GENOME REANNOTATION</scope>
    <source>
        <strain evidence="2 3">Georgia GA2</strain>
    </source>
</reference>
<organism evidence="2 3">
    <name type="scientific">Tribolium castaneum</name>
    <name type="common">Red flour beetle</name>
    <dbReference type="NCBI Taxonomy" id="7070"/>
    <lineage>
        <taxon>Eukaryota</taxon>
        <taxon>Metazoa</taxon>
        <taxon>Ecdysozoa</taxon>
        <taxon>Arthropoda</taxon>
        <taxon>Hexapoda</taxon>
        <taxon>Insecta</taxon>
        <taxon>Pterygota</taxon>
        <taxon>Neoptera</taxon>
        <taxon>Endopterygota</taxon>
        <taxon>Coleoptera</taxon>
        <taxon>Polyphaga</taxon>
        <taxon>Cucujiformia</taxon>
        <taxon>Tenebrionidae</taxon>
        <taxon>Tenebrionidae incertae sedis</taxon>
        <taxon>Tribolium</taxon>
    </lineage>
</organism>
<sequence length="252" mass="29029">MALGCRARGGFTTQTQPREKTGKVCRKELRNLQIHNDMKRCNDSSGGEKSRRLLFVLRFWYNRLHILKTGRVLNYRALVLSQSIRLESFHESITEKATFPLRPSDCIKLDSLTKESWKIDSDSALLFSDSTPTLTVCSLKYGASNTENPKPSATTNYSILIQEIRKLQSVLRTSRDPDAEIPSFPIIKIRLFRTPFLLLLKQFYFCRSNSTDLNMKRDDQLVPNLLLSNQRTIQNVIRDCELARANNKEKLV</sequence>
<accession>D2A2Y4</accession>